<keyword evidence="2" id="KW-1185">Reference proteome</keyword>
<evidence type="ECO:0008006" key="3">
    <source>
        <dbReference type="Google" id="ProtNLM"/>
    </source>
</evidence>
<reference evidence="1" key="1">
    <citation type="submission" date="2021-04" db="EMBL/GenBank/DDBJ databases">
        <title>Genome based classification of Actinospica acidithermotolerans sp. nov., an actinobacterium isolated from an Indonesian hot spring.</title>
        <authorList>
            <person name="Kusuma A.B."/>
            <person name="Putra K.E."/>
            <person name="Nafisah S."/>
            <person name="Loh J."/>
            <person name="Nouioui I."/>
            <person name="Goodfellow M."/>
        </authorList>
    </citation>
    <scope>NUCLEOTIDE SEQUENCE</scope>
    <source>
        <strain evidence="1">CSCA 57</strain>
    </source>
</reference>
<evidence type="ECO:0000313" key="1">
    <source>
        <dbReference type="EMBL" id="MBR7832888.1"/>
    </source>
</evidence>
<comment type="caution">
    <text evidence="1">The sequence shown here is derived from an EMBL/GenBank/DDBJ whole genome shotgun (WGS) entry which is preliminary data.</text>
</comment>
<organism evidence="1 2">
    <name type="scientific">Actinospica durhamensis</name>
    <dbReference type="NCBI Taxonomy" id="1508375"/>
    <lineage>
        <taxon>Bacteria</taxon>
        <taxon>Bacillati</taxon>
        <taxon>Actinomycetota</taxon>
        <taxon>Actinomycetes</taxon>
        <taxon>Catenulisporales</taxon>
        <taxon>Actinospicaceae</taxon>
        <taxon>Actinospica</taxon>
    </lineage>
</organism>
<name>A0A941IQG1_9ACTN</name>
<sequence>MPSRALIIGPSRYGPDSGLQDHASIARSARMYGEVLGQDPRWGAENVEVLTEDRLGSGIEVMDAVTRAAAEAGRDPDSTLLIVYIGHGIFWSDVPGGAEVHFAVGSSRRAEPYTWLSSWYIYYAMRKSEAKRKVLIADCCYSDRLGHLGGDPAEAAGAAPTLSGGIMTGVLRAAHNSSCVFTAANEDSRVEAGGCTSPILDENLRGCTPFSAHLLNVLKKGTADHVDVLTIGMIRDAVERDMIACKRHRNTMRMVLNDAREYMPLFSNKSTAEERLAELPNPSEPEGWVDLMLTESGVDLDPLLTDPVKAGRVVALLSERPEDLARRKAEQIVTGADERFREAEQFARFWNSSHQPRTRAA</sequence>
<dbReference type="EMBL" id="JAGSOG010000018">
    <property type="protein sequence ID" value="MBR7832888.1"/>
    <property type="molecule type" value="Genomic_DNA"/>
</dbReference>
<dbReference type="AlphaFoldDB" id="A0A941IQG1"/>
<protein>
    <recommendedName>
        <fullName evidence="3">Caspase domain-containing protein</fullName>
    </recommendedName>
</protein>
<accession>A0A941IQG1</accession>
<proteinExistence type="predicted"/>
<dbReference type="Gene3D" id="3.40.50.1460">
    <property type="match status" value="1"/>
</dbReference>
<evidence type="ECO:0000313" key="2">
    <source>
        <dbReference type="Proteomes" id="UP000675781"/>
    </source>
</evidence>
<gene>
    <name evidence="1" type="ORF">KDL01_06420</name>
</gene>
<dbReference type="RefSeq" id="WP_212527412.1">
    <property type="nucleotide sequence ID" value="NZ_JAGSOG010000018.1"/>
</dbReference>
<dbReference type="Proteomes" id="UP000675781">
    <property type="component" value="Unassembled WGS sequence"/>
</dbReference>